<feature type="domain" description="Bacterial Ig-like" evidence="1">
    <location>
        <begin position="36"/>
        <end position="137"/>
    </location>
</feature>
<dbReference type="GeneID" id="24957853"/>
<dbReference type="HOGENOM" id="CLU_1782581_0_0_2"/>
<dbReference type="AlphaFoldDB" id="W8P0K9"/>
<dbReference type="Gene3D" id="2.60.40.2360">
    <property type="entry name" value="Intracellular proteinase inhibitor BsuPI"/>
    <property type="match status" value="1"/>
</dbReference>
<gene>
    <name evidence="2" type="ORF">BD01_0607</name>
</gene>
<dbReference type="OrthoDB" id="100843at2157"/>
<proteinExistence type="predicted"/>
<evidence type="ECO:0000259" key="1">
    <source>
        <dbReference type="Pfam" id="PF20251"/>
    </source>
</evidence>
<evidence type="ECO:0000313" key="2">
    <source>
        <dbReference type="EMBL" id="AHL22231.1"/>
    </source>
</evidence>
<organism evidence="2 3">
    <name type="scientific">Thermococcus nautili</name>
    <dbReference type="NCBI Taxonomy" id="195522"/>
    <lineage>
        <taxon>Archaea</taxon>
        <taxon>Methanobacteriati</taxon>
        <taxon>Methanobacteriota</taxon>
        <taxon>Thermococci</taxon>
        <taxon>Thermococcales</taxon>
        <taxon>Thermococcaceae</taxon>
        <taxon>Thermococcus</taxon>
    </lineage>
</organism>
<keyword evidence="3" id="KW-1185">Reference proteome</keyword>
<name>W8P0K9_9EURY</name>
<evidence type="ECO:0000313" key="3">
    <source>
        <dbReference type="Proteomes" id="UP000019434"/>
    </source>
</evidence>
<dbReference type="EMBL" id="CP007264">
    <property type="protein sequence ID" value="AHL22231.1"/>
    <property type="molecule type" value="Genomic_DNA"/>
</dbReference>
<dbReference type="Pfam" id="PF20251">
    <property type="entry name" value="Big_14"/>
    <property type="match status" value="1"/>
</dbReference>
<dbReference type="KEGG" id="tnu:BD01_0607"/>
<accession>W8P0K9</accession>
<dbReference type="eggNOG" id="arCOG07571">
    <property type="taxonomic scope" value="Archaea"/>
</dbReference>
<protein>
    <recommendedName>
        <fullName evidence="1">Bacterial Ig-like domain-containing protein</fullName>
    </recommendedName>
</protein>
<sequence>MKRAVLAVLIIAGLVAGYFLIGSNGSAEASQGKKAPINLSLDRERYSPTDTMVLTVTNNGNETVTVGYPFELYREENGEWVKVNVDLMFIQSVVQLEPGKSWTQKVSLSQLKLSSGHYKIVKKVSTQQMTLTVSAEFYVEG</sequence>
<dbReference type="InterPro" id="IPR038144">
    <property type="entry name" value="IPI"/>
</dbReference>
<dbReference type="InterPro" id="IPR046878">
    <property type="entry name" value="Big_14"/>
</dbReference>
<dbReference type="Proteomes" id="UP000019434">
    <property type="component" value="Chromosome"/>
</dbReference>
<dbReference type="STRING" id="195522.BD01_0607"/>
<dbReference type="RefSeq" id="WP_042689808.1">
    <property type="nucleotide sequence ID" value="NZ_CP007264.1"/>
</dbReference>
<reference evidence="2 3" key="1">
    <citation type="submission" date="2014-02" db="EMBL/GenBank/DDBJ databases">
        <title>Genome Sequence of an Hyperthermophilic Archaeon, Thermococcus nautili 30-1, producing viral vesicles.</title>
        <authorList>
            <person name="Oberto J."/>
            <person name="Gaudin M."/>
            <person name="Cossu M."/>
            <person name="Gorlas A."/>
            <person name="Slesarev A."/>
            <person name="Marguet E."/>
            <person name="Forterre P."/>
        </authorList>
    </citation>
    <scope>NUCLEOTIDE SEQUENCE [LARGE SCALE GENOMIC DNA]</scope>
    <source>
        <strain evidence="2 3">30-1</strain>
    </source>
</reference>